<comment type="caution">
    <text evidence="3">The sequence shown here is derived from an EMBL/GenBank/DDBJ whole genome shotgun (WGS) entry which is preliminary data.</text>
</comment>
<dbReference type="EMBL" id="JAYGJQ010000002">
    <property type="protein sequence ID" value="MEA9356649.1"/>
    <property type="molecule type" value="Genomic_DNA"/>
</dbReference>
<proteinExistence type="predicted"/>
<dbReference type="InterPro" id="IPR050553">
    <property type="entry name" value="Thioredoxin_ResA/DsbE_sf"/>
</dbReference>
<dbReference type="RefSeq" id="WP_323576459.1">
    <property type="nucleotide sequence ID" value="NZ_JAYGJQ010000002.1"/>
</dbReference>
<name>A0ABU5VUC0_9BACT</name>
<dbReference type="Proteomes" id="UP001302274">
    <property type="component" value="Unassembled WGS sequence"/>
</dbReference>
<dbReference type="PROSITE" id="PS51352">
    <property type="entry name" value="THIOREDOXIN_2"/>
    <property type="match status" value="1"/>
</dbReference>
<evidence type="ECO:0000259" key="2">
    <source>
        <dbReference type="PROSITE" id="PS51352"/>
    </source>
</evidence>
<dbReference type="CDD" id="cd02966">
    <property type="entry name" value="TlpA_like_family"/>
    <property type="match status" value="1"/>
</dbReference>
<dbReference type="SUPFAM" id="SSF52833">
    <property type="entry name" value="Thioredoxin-like"/>
    <property type="match status" value="1"/>
</dbReference>
<reference evidence="3 4" key="1">
    <citation type="submission" date="2023-11" db="EMBL/GenBank/DDBJ databases">
        <title>A Novel Polar Bacteriovorax (B. antarcticus) Isolated from the Biocrust in Antarctica.</title>
        <authorList>
            <person name="Mun W."/>
            <person name="Choi S.Y."/>
            <person name="Mitchell R.J."/>
        </authorList>
    </citation>
    <scope>NUCLEOTIDE SEQUENCE [LARGE SCALE GENOMIC DNA]</scope>
    <source>
        <strain evidence="3 4">PP10</strain>
    </source>
</reference>
<dbReference type="InterPro" id="IPR013766">
    <property type="entry name" value="Thioredoxin_domain"/>
</dbReference>
<protein>
    <submittedName>
        <fullName evidence="3">TlpA disulfide reductase family protein</fullName>
    </submittedName>
</protein>
<dbReference type="PANTHER" id="PTHR42852">
    <property type="entry name" value="THIOL:DISULFIDE INTERCHANGE PROTEIN DSBE"/>
    <property type="match status" value="1"/>
</dbReference>
<dbReference type="Pfam" id="PF00578">
    <property type="entry name" value="AhpC-TSA"/>
    <property type="match status" value="1"/>
</dbReference>
<feature type="chain" id="PRO_5047023581" evidence="1">
    <location>
        <begin position="32"/>
        <end position="172"/>
    </location>
</feature>
<dbReference type="InterPro" id="IPR036249">
    <property type="entry name" value="Thioredoxin-like_sf"/>
</dbReference>
<dbReference type="Gene3D" id="3.40.30.10">
    <property type="entry name" value="Glutaredoxin"/>
    <property type="match status" value="1"/>
</dbReference>
<keyword evidence="4" id="KW-1185">Reference proteome</keyword>
<evidence type="ECO:0000313" key="4">
    <source>
        <dbReference type="Proteomes" id="UP001302274"/>
    </source>
</evidence>
<accession>A0ABU5VUC0</accession>
<evidence type="ECO:0000256" key="1">
    <source>
        <dbReference type="SAM" id="SignalP"/>
    </source>
</evidence>
<gene>
    <name evidence="3" type="ORF">SHI21_10555</name>
</gene>
<dbReference type="PANTHER" id="PTHR42852:SF17">
    <property type="entry name" value="THIOREDOXIN-LIKE PROTEIN HI_1115"/>
    <property type="match status" value="1"/>
</dbReference>
<evidence type="ECO:0000313" key="3">
    <source>
        <dbReference type="EMBL" id="MEA9356649.1"/>
    </source>
</evidence>
<feature type="signal peptide" evidence="1">
    <location>
        <begin position="1"/>
        <end position="31"/>
    </location>
</feature>
<dbReference type="InterPro" id="IPR000866">
    <property type="entry name" value="AhpC/TSA"/>
</dbReference>
<keyword evidence="1" id="KW-0732">Signal</keyword>
<feature type="domain" description="Thioredoxin" evidence="2">
    <location>
        <begin position="18"/>
        <end position="172"/>
    </location>
</feature>
<sequence>MKPFKRQTFLPYVLSLLLVIFMTIVSFTASAAENADYARFEKVFNSLEMETIEHTKIKLKDLPSQIVIVNFWASWCIPCLHEMPSLITVSNKFSKKELAVVAINTDEEDQLKNIAKIKKKLDFPDAFIIVPDTKFRIADEFKFSAIPVTVIFKKGKVIYFNNGPVDFLKVPL</sequence>
<organism evidence="3 4">
    <name type="scientific">Bacteriovorax antarcticus</name>
    <dbReference type="NCBI Taxonomy" id="3088717"/>
    <lineage>
        <taxon>Bacteria</taxon>
        <taxon>Pseudomonadati</taxon>
        <taxon>Bdellovibrionota</taxon>
        <taxon>Bacteriovoracia</taxon>
        <taxon>Bacteriovoracales</taxon>
        <taxon>Bacteriovoracaceae</taxon>
        <taxon>Bacteriovorax</taxon>
    </lineage>
</organism>